<dbReference type="Proteomes" id="UP001279734">
    <property type="component" value="Unassembled WGS sequence"/>
</dbReference>
<evidence type="ECO:0000313" key="2">
    <source>
        <dbReference type="EMBL" id="GMH12235.1"/>
    </source>
</evidence>
<feature type="transmembrane region" description="Helical" evidence="1">
    <location>
        <begin position="14"/>
        <end position="34"/>
    </location>
</feature>
<keyword evidence="3" id="KW-1185">Reference proteome</keyword>
<dbReference type="AlphaFoldDB" id="A0AAD3SK17"/>
<protein>
    <submittedName>
        <fullName evidence="2">Uncharacterized protein</fullName>
    </submittedName>
</protein>
<proteinExistence type="predicted"/>
<keyword evidence="1" id="KW-0812">Transmembrane</keyword>
<dbReference type="EMBL" id="BSYO01000011">
    <property type="protein sequence ID" value="GMH12235.1"/>
    <property type="molecule type" value="Genomic_DNA"/>
</dbReference>
<name>A0AAD3SK17_NEPGR</name>
<evidence type="ECO:0000256" key="1">
    <source>
        <dbReference type="SAM" id="Phobius"/>
    </source>
</evidence>
<gene>
    <name evidence="2" type="ORF">Nepgr_014076</name>
</gene>
<organism evidence="2 3">
    <name type="scientific">Nepenthes gracilis</name>
    <name type="common">Slender pitcher plant</name>
    <dbReference type="NCBI Taxonomy" id="150966"/>
    <lineage>
        <taxon>Eukaryota</taxon>
        <taxon>Viridiplantae</taxon>
        <taxon>Streptophyta</taxon>
        <taxon>Embryophyta</taxon>
        <taxon>Tracheophyta</taxon>
        <taxon>Spermatophyta</taxon>
        <taxon>Magnoliopsida</taxon>
        <taxon>eudicotyledons</taxon>
        <taxon>Gunneridae</taxon>
        <taxon>Pentapetalae</taxon>
        <taxon>Caryophyllales</taxon>
        <taxon>Nepenthaceae</taxon>
        <taxon>Nepenthes</taxon>
    </lineage>
</organism>
<keyword evidence="1" id="KW-1133">Transmembrane helix</keyword>
<evidence type="ECO:0000313" key="3">
    <source>
        <dbReference type="Proteomes" id="UP001279734"/>
    </source>
</evidence>
<sequence length="173" mass="19918">MCPPWEPYMMRQDLWYVSVAFGASLGASIPTIVLSPLPETIVLWTKEPDYPDQEPDYPDQVIFSGSFLGCAPEIMYTSLCIMLSWVIREKEVQESIHARKTVLLCSSTLYTMDTEEPFLTVKWRWFHLKRVSSFFTELSPPHMRVHEQALSLSLFLACFAYVPLCPGDADERK</sequence>
<accession>A0AAD3SK17</accession>
<reference evidence="2" key="1">
    <citation type="submission" date="2023-05" db="EMBL/GenBank/DDBJ databases">
        <title>Nepenthes gracilis genome sequencing.</title>
        <authorList>
            <person name="Fukushima K."/>
        </authorList>
    </citation>
    <scope>NUCLEOTIDE SEQUENCE</scope>
    <source>
        <strain evidence="2">SING2019-196</strain>
    </source>
</reference>
<keyword evidence="1" id="KW-0472">Membrane</keyword>
<comment type="caution">
    <text evidence="2">The sequence shown here is derived from an EMBL/GenBank/DDBJ whole genome shotgun (WGS) entry which is preliminary data.</text>
</comment>